<feature type="compositionally biased region" description="Basic and acidic residues" evidence="1">
    <location>
        <begin position="613"/>
        <end position="626"/>
    </location>
</feature>
<dbReference type="PANTHER" id="PTHR12994:SF17">
    <property type="entry name" value="LD30995P"/>
    <property type="match status" value="1"/>
</dbReference>
<dbReference type="Proteomes" id="UP000317303">
    <property type="component" value="Unassembled WGS sequence"/>
</dbReference>
<dbReference type="RefSeq" id="WP_145600343.1">
    <property type="nucleotide sequence ID" value="NZ_JOIJ01000014.1"/>
</dbReference>
<dbReference type="GO" id="GO:0070004">
    <property type="term" value="F:cysteine-type exopeptidase activity"/>
    <property type="evidence" value="ECO:0007669"/>
    <property type="project" value="InterPro"/>
</dbReference>
<dbReference type="EMBL" id="VLJV01000001">
    <property type="protein sequence ID" value="TWH19081.1"/>
    <property type="molecule type" value="Genomic_DNA"/>
</dbReference>
<comment type="caution">
    <text evidence="3">The sequence shown here is derived from an EMBL/GenBank/DDBJ whole genome shotgun (WGS) entry which is preliminary data.</text>
</comment>
<feature type="region of interest" description="Disordered" evidence="1">
    <location>
        <begin position="522"/>
        <end position="549"/>
    </location>
</feature>
<keyword evidence="2" id="KW-0732">Signal</keyword>
<evidence type="ECO:0000313" key="4">
    <source>
        <dbReference type="Proteomes" id="UP000317303"/>
    </source>
</evidence>
<sequence>MRTTAAGHRRPRMVKRCAGAALSVLVAAGLVVVPSSAAGSAPGSPVADGGHALPRPDAPTKSIAFYVGKNLTEDGATLLGGFGHEPSSHWLEIVPERRFDEGATTTVGVTEDADYPGELTEIPQARRTAKYISSNYSEFAGFPAPLTNGGLNEHGVAARDVWSPTSDRLLDKTDNPQTGPNYSDLSRIAMERATSAREAVEIVGGLIDKYGFSTYGGNSHLFADENEGWVLVNYGGSQGLWAAQRLGPDEARVSYPGYLDPLPLDYQDRPDEFLASDNFIDYATEQGWFDPSTQDEFDPQAVYGGWQPNEREVTPTHPWGANVQGELERELAEDLGPVSLEDMLAYVRDPRWSHDRAGYGQVAQLSDPDHKGLNALWTAVTGAVTTPYVPVYIGARDVPPEFKQHRYLTSETASTHIAADYAPLEATEYATRTFKRLMYHTCEHPETFYKPVTAEIERFEDELLSEQDRVAGRAARAYAAGRTGDAERYLTDYVGGRLADGLRLGDRLVGAVEDQTREKFGIRMPSGRDLPGETARPESQSMNRGGGLEGDADGISFCYREGLDDFPREHGAYAARAGSLPLPLSQVSKEEFLRAVQEAAPGNSGNGAGVRSQVERAWERLENSGG</sequence>
<dbReference type="PANTHER" id="PTHR12994">
    <property type="entry name" value="SECERNIN"/>
    <property type="match status" value="1"/>
</dbReference>
<feature type="signal peptide" evidence="2">
    <location>
        <begin position="1"/>
        <end position="37"/>
    </location>
</feature>
<name>A0A660CDS4_9PSEU</name>
<organism evidence="3 4">
    <name type="scientific">Prauserella rugosa</name>
    <dbReference type="NCBI Taxonomy" id="43354"/>
    <lineage>
        <taxon>Bacteria</taxon>
        <taxon>Bacillati</taxon>
        <taxon>Actinomycetota</taxon>
        <taxon>Actinomycetes</taxon>
        <taxon>Pseudonocardiales</taxon>
        <taxon>Pseudonocardiaceae</taxon>
        <taxon>Prauserella</taxon>
    </lineage>
</organism>
<dbReference type="GO" id="GO:0006508">
    <property type="term" value="P:proteolysis"/>
    <property type="evidence" value="ECO:0007669"/>
    <property type="project" value="InterPro"/>
</dbReference>
<feature type="region of interest" description="Disordered" evidence="1">
    <location>
        <begin position="596"/>
        <end position="626"/>
    </location>
</feature>
<proteinExistence type="predicted"/>
<feature type="chain" id="PRO_5024991586" evidence="2">
    <location>
        <begin position="38"/>
        <end position="626"/>
    </location>
</feature>
<dbReference type="InterPro" id="IPR005322">
    <property type="entry name" value="Peptidase_C69"/>
</dbReference>
<dbReference type="Pfam" id="PF03577">
    <property type="entry name" value="Peptidase_C69"/>
    <property type="match status" value="1"/>
</dbReference>
<evidence type="ECO:0000256" key="2">
    <source>
        <dbReference type="SAM" id="SignalP"/>
    </source>
</evidence>
<dbReference type="GO" id="GO:0016805">
    <property type="term" value="F:dipeptidase activity"/>
    <property type="evidence" value="ECO:0007669"/>
    <property type="project" value="InterPro"/>
</dbReference>
<gene>
    <name evidence="3" type="ORF">JD82_00903</name>
</gene>
<dbReference type="AlphaFoldDB" id="A0A660CDS4"/>
<dbReference type="OrthoDB" id="5147328at2"/>
<evidence type="ECO:0000256" key="1">
    <source>
        <dbReference type="SAM" id="MobiDB-lite"/>
    </source>
</evidence>
<reference evidence="3 4" key="1">
    <citation type="submission" date="2019-07" db="EMBL/GenBank/DDBJ databases">
        <title>R&amp;d 2014.</title>
        <authorList>
            <person name="Klenk H.-P."/>
        </authorList>
    </citation>
    <scope>NUCLEOTIDE SEQUENCE [LARGE SCALE GENOMIC DNA]</scope>
    <source>
        <strain evidence="3 4">DSM 43194</strain>
    </source>
</reference>
<keyword evidence="4" id="KW-1185">Reference proteome</keyword>
<protein>
    <submittedName>
        <fullName evidence="3">Dipeptidase</fullName>
    </submittedName>
</protein>
<accession>A0A660CDS4</accession>
<evidence type="ECO:0000313" key="3">
    <source>
        <dbReference type="EMBL" id="TWH19081.1"/>
    </source>
</evidence>